<name>A0A974S3R7_9SPHN</name>
<evidence type="ECO:0000256" key="2">
    <source>
        <dbReference type="SAM" id="MobiDB-lite"/>
    </source>
</evidence>
<feature type="signal peptide" evidence="3">
    <location>
        <begin position="1"/>
        <end position="21"/>
    </location>
</feature>
<evidence type="ECO:0000313" key="5">
    <source>
        <dbReference type="Proteomes" id="UP000595894"/>
    </source>
</evidence>
<keyword evidence="5" id="KW-1185">Reference proteome</keyword>
<dbReference type="Pfam" id="PF13557">
    <property type="entry name" value="Phenol_MetA_deg"/>
    <property type="match status" value="1"/>
</dbReference>
<feature type="compositionally biased region" description="Low complexity" evidence="2">
    <location>
        <begin position="98"/>
        <end position="115"/>
    </location>
</feature>
<feature type="chain" id="PRO_5037077040" evidence="3">
    <location>
        <begin position="22"/>
        <end position="457"/>
    </location>
</feature>
<dbReference type="InterPro" id="IPR025737">
    <property type="entry name" value="FApF"/>
</dbReference>
<dbReference type="EMBL" id="CP061035">
    <property type="protein sequence ID" value="QQV76689.1"/>
    <property type="molecule type" value="Genomic_DNA"/>
</dbReference>
<protein>
    <submittedName>
        <fullName evidence="4">Transporter</fullName>
    </submittedName>
</protein>
<reference evidence="5" key="1">
    <citation type="submission" date="2020-09" db="EMBL/GenBank/DDBJ databases">
        <title>Sphingomonas sp., a new species isolated from pork steak.</title>
        <authorList>
            <person name="Heidler von Heilborn D."/>
        </authorList>
    </citation>
    <scope>NUCLEOTIDE SEQUENCE [LARGE SCALE GENOMIC DNA]</scope>
</reference>
<dbReference type="KEGG" id="sari:H5J25_14845"/>
<dbReference type="Proteomes" id="UP000595894">
    <property type="component" value="Chromosome"/>
</dbReference>
<dbReference type="InterPro" id="IPR011250">
    <property type="entry name" value="OMP/PagP_B-barrel"/>
</dbReference>
<accession>A0A974S3R7</accession>
<dbReference type="SUPFAM" id="SSF56925">
    <property type="entry name" value="OMPA-like"/>
    <property type="match status" value="1"/>
</dbReference>
<feature type="coiled-coil region" evidence="1">
    <location>
        <begin position="46"/>
        <end position="73"/>
    </location>
</feature>
<evidence type="ECO:0000313" key="4">
    <source>
        <dbReference type="EMBL" id="QQV76689.1"/>
    </source>
</evidence>
<dbReference type="RefSeq" id="WP_202092289.1">
    <property type="nucleotide sequence ID" value="NZ_CP061035.1"/>
</dbReference>
<dbReference type="AlphaFoldDB" id="A0A974S3R7"/>
<organism evidence="4 5">
    <name type="scientific">Sphingomonas aliaeris</name>
    <dbReference type="NCBI Taxonomy" id="2759526"/>
    <lineage>
        <taxon>Bacteria</taxon>
        <taxon>Pseudomonadati</taxon>
        <taxon>Pseudomonadota</taxon>
        <taxon>Alphaproteobacteria</taxon>
        <taxon>Sphingomonadales</taxon>
        <taxon>Sphingomonadaceae</taxon>
        <taxon>Sphingomonas</taxon>
    </lineage>
</organism>
<evidence type="ECO:0000256" key="3">
    <source>
        <dbReference type="SAM" id="SignalP"/>
    </source>
</evidence>
<evidence type="ECO:0000256" key="1">
    <source>
        <dbReference type="SAM" id="Coils"/>
    </source>
</evidence>
<proteinExistence type="predicted"/>
<feature type="region of interest" description="Disordered" evidence="2">
    <location>
        <begin position="95"/>
        <end position="118"/>
    </location>
</feature>
<gene>
    <name evidence="4" type="ORF">H5J25_14845</name>
</gene>
<keyword evidence="3" id="KW-0732">Signal</keyword>
<sequence length="457" mass="48383">MTRWMMLGSAAATIVAVPAGAQQAGTQQVRPSPARPGKPLTIRQQLDQAMTMLAAQQRQIDQQASELAALRRRMEGVDVMQAQALPKLPVGQSPPAPAIAAAQGAAPGAGDPGSALQSVPAPLERVGQAPADEDRPIALAVLDNQASVVTRRGALTAEFQADYARADRSRAIFRGIELVEAVLVGVFDINESRQDVVSASAALRYGLTNRLEIGGRVPFVHRSDSSIVAPVTGSTNNDAAATTDNSVKGTGLGDIEVTARYQFLDGKNGWPYLIANLQGVIPTGSDPFSIRRDGLGRLTRAATGAGFWGISPSVTAILPSDPVVLFGTLGYTFNLGKSVDTRIPPVIIRYVDPGDAISASAGIGVSFNQRTTLNLGYAHTWAFGTRTETMLMAPTAAWPGSRATTSRDLQIGRFLFGVTYRMSDRKSLNWSVEVGATQDATNLRTVLRIPISLLTGR</sequence>
<keyword evidence="1" id="KW-0175">Coiled coil</keyword>